<feature type="transmembrane region" description="Helical" evidence="8">
    <location>
        <begin position="87"/>
        <end position="107"/>
    </location>
</feature>
<evidence type="ECO:0000259" key="9">
    <source>
        <dbReference type="Pfam" id="PF00528"/>
    </source>
</evidence>
<dbReference type="InterPro" id="IPR000515">
    <property type="entry name" value="MetI-like"/>
</dbReference>
<dbReference type="Gene3D" id="1.10.3720.10">
    <property type="entry name" value="MetI-like"/>
    <property type="match status" value="1"/>
</dbReference>
<dbReference type="InterPro" id="IPR035906">
    <property type="entry name" value="MetI-like_sf"/>
</dbReference>
<dbReference type="PANTHER" id="PTHR30614:SF0">
    <property type="entry name" value="L-CYSTINE TRANSPORT SYSTEM PERMEASE PROTEIN TCYL"/>
    <property type="match status" value="1"/>
</dbReference>
<dbReference type="EMBL" id="CP102453">
    <property type="protein sequence ID" value="UUX34479.1"/>
    <property type="molecule type" value="Genomic_DNA"/>
</dbReference>
<dbReference type="RefSeq" id="WP_313793981.1">
    <property type="nucleotide sequence ID" value="NZ_CP102453.1"/>
</dbReference>
<evidence type="ECO:0000256" key="2">
    <source>
        <dbReference type="ARBA" id="ARBA00022448"/>
    </source>
</evidence>
<feature type="transmembrane region" description="Helical" evidence="8">
    <location>
        <begin position="181"/>
        <end position="202"/>
    </location>
</feature>
<keyword evidence="6 8" id="KW-1133">Transmembrane helix</keyword>
<keyword evidence="3" id="KW-1003">Cell membrane</keyword>
<protein>
    <submittedName>
        <fullName evidence="10">Amino acid ABC transporter permease</fullName>
    </submittedName>
</protein>
<feature type="domain" description="ABC transmembrane type-1" evidence="9">
    <location>
        <begin position="30"/>
        <end position="209"/>
    </location>
</feature>
<keyword evidence="4 8" id="KW-0812">Transmembrane</keyword>
<evidence type="ECO:0000313" key="11">
    <source>
        <dbReference type="Proteomes" id="UP001315967"/>
    </source>
</evidence>
<feature type="transmembrane region" description="Helical" evidence="8">
    <location>
        <begin position="60"/>
        <end position="81"/>
    </location>
</feature>
<evidence type="ECO:0000256" key="3">
    <source>
        <dbReference type="ARBA" id="ARBA00022475"/>
    </source>
</evidence>
<name>A0ABY5P6W6_9LACT</name>
<dbReference type="InterPro" id="IPR010065">
    <property type="entry name" value="AA_ABC_transptr_permease_3TM"/>
</dbReference>
<dbReference type="Proteomes" id="UP001315967">
    <property type="component" value="Chromosome"/>
</dbReference>
<dbReference type="SUPFAM" id="SSF161098">
    <property type="entry name" value="MetI-like"/>
    <property type="match status" value="1"/>
</dbReference>
<accession>A0ABY5P6W6</accession>
<dbReference type="CDD" id="cd06261">
    <property type="entry name" value="TM_PBP2"/>
    <property type="match status" value="1"/>
</dbReference>
<gene>
    <name evidence="10" type="ORF">NRE15_02175</name>
</gene>
<dbReference type="Pfam" id="PF00528">
    <property type="entry name" value="BPD_transp_1"/>
    <property type="match status" value="1"/>
</dbReference>
<dbReference type="PANTHER" id="PTHR30614">
    <property type="entry name" value="MEMBRANE COMPONENT OF AMINO ACID ABC TRANSPORTER"/>
    <property type="match status" value="1"/>
</dbReference>
<evidence type="ECO:0000256" key="6">
    <source>
        <dbReference type="ARBA" id="ARBA00022989"/>
    </source>
</evidence>
<keyword evidence="5" id="KW-0029">Amino-acid transport</keyword>
<evidence type="ECO:0000256" key="4">
    <source>
        <dbReference type="ARBA" id="ARBA00022692"/>
    </source>
</evidence>
<dbReference type="InterPro" id="IPR043429">
    <property type="entry name" value="ArtM/GltK/GlnP/TcyL/YhdX-like"/>
</dbReference>
<dbReference type="NCBIfam" id="TIGR01726">
    <property type="entry name" value="HEQRo_perm_3TM"/>
    <property type="match status" value="1"/>
</dbReference>
<organism evidence="10 11">
    <name type="scientific">Fundicoccus culcitae</name>
    <dbReference type="NCBI Taxonomy" id="2969821"/>
    <lineage>
        <taxon>Bacteria</taxon>
        <taxon>Bacillati</taxon>
        <taxon>Bacillota</taxon>
        <taxon>Bacilli</taxon>
        <taxon>Lactobacillales</taxon>
        <taxon>Aerococcaceae</taxon>
        <taxon>Fundicoccus</taxon>
    </lineage>
</organism>
<evidence type="ECO:0000313" key="10">
    <source>
        <dbReference type="EMBL" id="UUX34479.1"/>
    </source>
</evidence>
<sequence length="211" mass="23865">MIESLSMFIPLLEGFKTTFQFFILTLIGSIPLALVLALAEQRMPQWGKKIIRAYVYLFRGTPLLLQMMFVFFGLPYVGIVLGRFESALITLIVNYAAYFVEIFRGGLNAIPAGQYESLKVLSINRWTGLYRVILPQLWQIVMPSVGNEVISLIKDTSLIYILGLDELLKTGRTLANQSASLLPFVYVGIIYLVFTGITTWVLRKIEQKIAD</sequence>
<reference evidence="10 11" key="1">
    <citation type="submission" date="2022-08" db="EMBL/GenBank/DDBJ databases">
        <title>Aerococcaceae sp. nov isolated from spoiled eye mask.</title>
        <authorList>
            <person name="Zhou G."/>
            <person name="Xie X.-B."/>
            <person name="Shi Q.-S."/>
            <person name="Wang Y.-S."/>
            <person name="Wen X."/>
            <person name="Peng H."/>
            <person name="Yang X.-J."/>
            <person name="Tao H.-B."/>
            <person name="Huang X.-M."/>
        </authorList>
    </citation>
    <scope>NUCLEOTIDE SEQUENCE [LARGE SCALE GENOMIC DNA]</scope>
    <source>
        <strain evidence="11">DM20194951</strain>
    </source>
</reference>
<evidence type="ECO:0000256" key="5">
    <source>
        <dbReference type="ARBA" id="ARBA00022970"/>
    </source>
</evidence>
<evidence type="ECO:0000256" key="8">
    <source>
        <dbReference type="SAM" id="Phobius"/>
    </source>
</evidence>
<evidence type="ECO:0000256" key="1">
    <source>
        <dbReference type="ARBA" id="ARBA00004651"/>
    </source>
</evidence>
<proteinExistence type="predicted"/>
<feature type="transmembrane region" description="Helical" evidence="8">
    <location>
        <begin position="20"/>
        <end position="39"/>
    </location>
</feature>
<keyword evidence="7 8" id="KW-0472">Membrane</keyword>
<keyword evidence="2" id="KW-0813">Transport</keyword>
<comment type="subcellular location">
    <subcellularLocation>
        <location evidence="1">Cell membrane</location>
        <topology evidence="1">Multi-pass membrane protein</topology>
    </subcellularLocation>
</comment>
<keyword evidence="11" id="KW-1185">Reference proteome</keyword>
<evidence type="ECO:0000256" key="7">
    <source>
        <dbReference type="ARBA" id="ARBA00023136"/>
    </source>
</evidence>